<dbReference type="EMBL" id="FQ790251">
    <property type="protein sequence ID" value="CCD42928.1"/>
    <property type="molecule type" value="Genomic_DNA"/>
</dbReference>
<evidence type="ECO:0000313" key="2">
    <source>
        <dbReference type="Proteomes" id="UP000008177"/>
    </source>
</evidence>
<accession>G2XQ40</accession>
<protein>
    <submittedName>
        <fullName evidence="1">Uncharacterized protein</fullName>
    </submittedName>
</protein>
<name>G2XQ40_BOTF4</name>
<reference evidence="2" key="1">
    <citation type="journal article" date="2011" name="PLoS Genet.">
        <title>Genomic analysis of the necrotrophic fungal pathogens Sclerotinia sclerotiorum and Botrytis cinerea.</title>
        <authorList>
            <person name="Amselem J."/>
            <person name="Cuomo C.A."/>
            <person name="van Kan J.A."/>
            <person name="Viaud M."/>
            <person name="Benito E.P."/>
            <person name="Couloux A."/>
            <person name="Coutinho P.M."/>
            <person name="de Vries R.P."/>
            <person name="Dyer P.S."/>
            <person name="Fillinger S."/>
            <person name="Fournier E."/>
            <person name="Gout L."/>
            <person name="Hahn M."/>
            <person name="Kohn L."/>
            <person name="Lapalu N."/>
            <person name="Plummer K.M."/>
            <person name="Pradier J.M."/>
            <person name="Quevillon E."/>
            <person name="Sharon A."/>
            <person name="Simon A."/>
            <person name="ten Have A."/>
            <person name="Tudzynski B."/>
            <person name="Tudzynski P."/>
            <person name="Wincker P."/>
            <person name="Andrew M."/>
            <person name="Anthouard V."/>
            <person name="Beever R.E."/>
            <person name="Beffa R."/>
            <person name="Benoit I."/>
            <person name="Bouzid O."/>
            <person name="Brault B."/>
            <person name="Chen Z."/>
            <person name="Choquer M."/>
            <person name="Collemare J."/>
            <person name="Cotton P."/>
            <person name="Danchin E.G."/>
            <person name="Da Silva C."/>
            <person name="Gautier A."/>
            <person name="Giraud C."/>
            <person name="Giraud T."/>
            <person name="Gonzalez C."/>
            <person name="Grossetete S."/>
            <person name="Guldener U."/>
            <person name="Henrissat B."/>
            <person name="Howlett B.J."/>
            <person name="Kodira C."/>
            <person name="Kretschmer M."/>
            <person name="Lappartient A."/>
            <person name="Leroch M."/>
            <person name="Levis C."/>
            <person name="Mauceli E."/>
            <person name="Neuveglise C."/>
            <person name="Oeser B."/>
            <person name="Pearson M."/>
            <person name="Poulain J."/>
            <person name="Poussereau N."/>
            <person name="Quesneville H."/>
            <person name="Rascle C."/>
            <person name="Schumacher J."/>
            <person name="Segurens B."/>
            <person name="Sexton A."/>
            <person name="Silva E."/>
            <person name="Sirven C."/>
            <person name="Soanes D.M."/>
            <person name="Talbot N.J."/>
            <person name="Templeton M."/>
            <person name="Yandava C."/>
            <person name="Yarden O."/>
            <person name="Zeng Q."/>
            <person name="Rollins J.A."/>
            <person name="Lebrun M.H."/>
            <person name="Dickman M."/>
        </authorList>
    </citation>
    <scope>NUCLEOTIDE SEQUENCE [LARGE SCALE GENOMIC DNA]</scope>
    <source>
        <strain evidence="2">T4</strain>
    </source>
</reference>
<evidence type="ECO:0000313" key="1">
    <source>
        <dbReference type="EMBL" id="CCD42928.1"/>
    </source>
</evidence>
<organism evidence="1 2">
    <name type="scientific">Botryotinia fuckeliana (strain T4)</name>
    <name type="common">Noble rot fungus</name>
    <name type="synonym">Botrytis cinerea</name>
    <dbReference type="NCBI Taxonomy" id="999810"/>
    <lineage>
        <taxon>Eukaryota</taxon>
        <taxon>Fungi</taxon>
        <taxon>Dikarya</taxon>
        <taxon>Ascomycota</taxon>
        <taxon>Pezizomycotina</taxon>
        <taxon>Leotiomycetes</taxon>
        <taxon>Helotiales</taxon>
        <taxon>Sclerotiniaceae</taxon>
        <taxon>Botrytis</taxon>
    </lineage>
</organism>
<gene>
    <name evidence="1" type="ORF">BofuT4_P070040.1</name>
</gene>
<dbReference type="AlphaFoldDB" id="G2XQ40"/>
<dbReference type="Proteomes" id="UP000008177">
    <property type="component" value="Unplaced contigs"/>
</dbReference>
<dbReference type="HOGENOM" id="CLU_1539782_0_0_1"/>
<proteinExistence type="predicted"/>
<dbReference type="InParanoid" id="G2XQ40"/>
<sequence>MHLTNPFLPWAVQYRHSSKRRYMQFPGCLHKSHNTLRNFSSTRAALPCRNTAPSSTVYIFANKNLLDQYQSSIKVLQRDELPTTTSGSIPKLCKQEMETGSQSPISNLQFAISFFHGINLAKLWRSLQKWWWNPVSVPTISLHLEDAIGHVVFILSMQYTDVTANAAIIKLGGL</sequence>